<accession>A0A7W8IPQ5</accession>
<evidence type="ECO:0000313" key="3">
    <source>
        <dbReference type="Proteomes" id="UP000520011"/>
    </source>
</evidence>
<keyword evidence="1" id="KW-0812">Transmembrane</keyword>
<name>A0A7W8IPQ5_9BACL</name>
<sequence>MMEDVIKRLLAVAGMVVCIRLLFMIGLAS</sequence>
<dbReference type="EMBL" id="JACHEP010000001">
    <property type="protein sequence ID" value="MBB5323454.1"/>
    <property type="molecule type" value="Genomic_DNA"/>
</dbReference>
<feature type="transmembrane region" description="Helical" evidence="1">
    <location>
        <begin position="9"/>
        <end position="28"/>
    </location>
</feature>
<proteinExistence type="predicted"/>
<reference evidence="2 3" key="1">
    <citation type="submission" date="2020-08" db="EMBL/GenBank/DDBJ databases">
        <title>Genomic Encyclopedia of Type Strains, Phase IV (KMG-IV): sequencing the most valuable type-strain genomes for metagenomic binning, comparative biology and taxonomic classification.</title>
        <authorList>
            <person name="Goeker M."/>
        </authorList>
    </citation>
    <scope>NUCLEOTIDE SEQUENCE [LARGE SCALE GENOMIC DNA]</scope>
    <source>
        <strain evidence="2 3">DSM 16325</strain>
    </source>
</reference>
<keyword evidence="1" id="KW-0472">Membrane</keyword>
<keyword evidence="1" id="KW-1133">Transmembrane helix</keyword>
<dbReference type="Proteomes" id="UP000520011">
    <property type="component" value="Unassembled WGS sequence"/>
</dbReference>
<gene>
    <name evidence="2" type="ORF">HNQ34_000531</name>
</gene>
<evidence type="ECO:0000256" key="1">
    <source>
        <dbReference type="SAM" id="Phobius"/>
    </source>
</evidence>
<dbReference type="AlphaFoldDB" id="A0A7W8IPQ5"/>
<keyword evidence="3" id="KW-1185">Reference proteome</keyword>
<protein>
    <submittedName>
        <fullName evidence="2">Uncharacterized protein</fullName>
    </submittedName>
</protein>
<comment type="caution">
    <text evidence="2">The sequence shown here is derived from an EMBL/GenBank/DDBJ whole genome shotgun (WGS) entry which is preliminary data.</text>
</comment>
<organism evidence="2 3">
    <name type="scientific">Anoxybacteroides tepidamans</name>
    <dbReference type="NCBI Taxonomy" id="265948"/>
    <lineage>
        <taxon>Bacteria</taxon>
        <taxon>Bacillati</taxon>
        <taxon>Bacillota</taxon>
        <taxon>Bacilli</taxon>
        <taxon>Bacillales</taxon>
        <taxon>Anoxybacillaceae</taxon>
        <taxon>Anoxybacteroides</taxon>
    </lineage>
</organism>
<evidence type="ECO:0000313" key="2">
    <source>
        <dbReference type="EMBL" id="MBB5323454.1"/>
    </source>
</evidence>